<organism evidence="1 4">
    <name type="scientific">Bradyrhizobium guangdongense</name>
    <dbReference type="NCBI Taxonomy" id="1325090"/>
    <lineage>
        <taxon>Bacteria</taxon>
        <taxon>Pseudomonadati</taxon>
        <taxon>Pseudomonadota</taxon>
        <taxon>Alphaproteobacteria</taxon>
        <taxon>Hyphomicrobiales</taxon>
        <taxon>Nitrobacteraceae</taxon>
        <taxon>Bradyrhizobium</taxon>
    </lineage>
</organism>
<dbReference type="AlphaFoldDB" id="A0A410V3V1"/>
<dbReference type="OrthoDB" id="7064268at2"/>
<dbReference type="Proteomes" id="UP000593880">
    <property type="component" value="Chromosome"/>
</dbReference>
<reference evidence="1" key="1">
    <citation type="journal article" date="2014" name="Int. J. Syst. Evol. Microbiol.">
        <title>Complete genome sequence of Corynebacterium casei LMG S-19264T (=DSM 44701T), isolated from a smear-ripened cheese.</title>
        <authorList>
            <consortium name="US DOE Joint Genome Institute (JGI-PGF)"/>
            <person name="Walter F."/>
            <person name="Albersmeier A."/>
            <person name="Kalinowski J."/>
            <person name="Ruckert C."/>
        </authorList>
    </citation>
    <scope>NUCLEOTIDE SEQUENCE</scope>
    <source>
        <strain evidence="1">CGMCC 1.15034</strain>
    </source>
</reference>
<dbReference type="RefSeq" id="WP_128964986.1">
    <property type="nucleotide sequence ID" value="NZ_BMHC01000029.1"/>
</dbReference>
<accession>A0A410V3V1</accession>
<protein>
    <submittedName>
        <fullName evidence="2">Nuclear transport factor 2 family protein</fullName>
    </submittedName>
</protein>
<reference evidence="1" key="3">
    <citation type="submission" date="2022-12" db="EMBL/GenBank/DDBJ databases">
        <authorList>
            <person name="Sun Q."/>
            <person name="Zhou Y."/>
        </authorList>
    </citation>
    <scope>NUCLEOTIDE SEQUENCE</scope>
    <source>
        <strain evidence="1">CGMCC 1.15034</strain>
    </source>
</reference>
<reference evidence="2 3" key="2">
    <citation type="submission" date="2018-06" db="EMBL/GenBank/DDBJ databases">
        <title>Comparative genomics of rhizobia nodulating Arachis hypogaea in China.</title>
        <authorList>
            <person name="Li Y."/>
        </authorList>
    </citation>
    <scope>NUCLEOTIDE SEQUENCE [LARGE SCALE GENOMIC DNA]</scope>
    <source>
        <strain evidence="2 3">CCBAU 51658</strain>
    </source>
</reference>
<dbReference type="InterPro" id="IPR032710">
    <property type="entry name" value="NTF2-like_dom_sf"/>
</dbReference>
<gene>
    <name evidence="1" type="ORF">GCM10010987_73070</name>
    <name evidence="2" type="ORF">XH86_11940</name>
</gene>
<sequence length="124" mass="13179">MSTGEPDYDRLLRSNLERVFNERNAARRTAAVAELSGADPVMFESANVVRGQSAIVDAAGQLLAQFGADFAFVPIGHAVGHHGLARLSWQAGPRTGPVAVTGTDVAEIVDSRIARLWVLLNPTA</sequence>
<dbReference type="Proteomes" id="UP000625079">
    <property type="component" value="Unassembled WGS sequence"/>
</dbReference>
<keyword evidence="3" id="KW-1185">Reference proteome</keyword>
<dbReference type="EMBL" id="CP030057">
    <property type="protein sequence ID" value="QOZ59365.1"/>
    <property type="molecule type" value="Genomic_DNA"/>
</dbReference>
<evidence type="ECO:0000313" key="1">
    <source>
        <dbReference type="EMBL" id="GGI33175.1"/>
    </source>
</evidence>
<dbReference type="EMBL" id="BMHC01000029">
    <property type="protein sequence ID" value="GGI33175.1"/>
    <property type="molecule type" value="Genomic_DNA"/>
</dbReference>
<evidence type="ECO:0000313" key="3">
    <source>
        <dbReference type="Proteomes" id="UP000593880"/>
    </source>
</evidence>
<evidence type="ECO:0000313" key="4">
    <source>
        <dbReference type="Proteomes" id="UP000625079"/>
    </source>
</evidence>
<dbReference type="SUPFAM" id="SSF54427">
    <property type="entry name" value="NTF2-like"/>
    <property type="match status" value="1"/>
</dbReference>
<name>A0A410V3V1_9BRAD</name>
<evidence type="ECO:0000313" key="2">
    <source>
        <dbReference type="EMBL" id="QOZ59365.1"/>
    </source>
</evidence>
<proteinExistence type="predicted"/>
<dbReference type="Gene3D" id="3.10.450.50">
    <property type="match status" value="1"/>
</dbReference>